<dbReference type="STRING" id="440168.SAMN04487974_102420"/>
<evidence type="ECO:0008006" key="4">
    <source>
        <dbReference type="Google" id="ProtNLM"/>
    </source>
</evidence>
<proteinExistence type="predicted"/>
<dbReference type="OrthoDB" id="7678486at2"/>
<gene>
    <name evidence="2" type="ORF">SAMN04487974_102420</name>
</gene>
<name>A0A1G7TY03_9HYPH</name>
<protein>
    <recommendedName>
        <fullName evidence="4">Lipoprotein</fullName>
    </recommendedName>
</protein>
<evidence type="ECO:0000313" key="3">
    <source>
        <dbReference type="Proteomes" id="UP000199495"/>
    </source>
</evidence>
<feature type="signal peptide" evidence="1">
    <location>
        <begin position="1"/>
        <end position="27"/>
    </location>
</feature>
<dbReference type="EMBL" id="FNCS01000002">
    <property type="protein sequence ID" value="SDG40182.1"/>
    <property type="molecule type" value="Genomic_DNA"/>
</dbReference>
<dbReference type="Proteomes" id="UP000199495">
    <property type="component" value="Unassembled WGS sequence"/>
</dbReference>
<sequence>MLAQAFKLTGAVAIAAMLAGCSMGSMFGGSDDASYANLNASQTQVAQAASGAMPAIATQCPPIRIRPGAEFYRSYTGNRTSDPSALRYQGLIDRVSRNCVASNGLITISMGAVGRVIVGPSGAQGNVNMPIRFAVQRDGLAIYSERYDVAVTTNPSSANEFSHTVENVSIPYVGGEQITIWVGFDN</sequence>
<organism evidence="2 3">
    <name type="scientific">Pelagibacterium luteolum</name>
    <dbReference type="NCBI Taxonomy" id="440168"/>
    <lineage>
        <taxon>Bacteria</taxon>
        <taxon>Pseudomonadati</taxon>
        <taxon>Pseudomonadota</taxon>
        <taxon>Alphaproteobacteria</taxon>
        <taxon>Hyphomicrobiales</taxon>
        <taxon>Devosiaceae</taxon>
        <taxon>Pelagibacterium</taxon>
    </lineage>
</organism>
<dbReference type="PROSITE" id="PS51257">
    <property type="entry name" value="PROKAR_LIPOPROTEIN"/>
    <property type="match status" value="1"/>
</dbReference>
<dbReference type="AlphaFoldDB" id="A0A1G7TY03"/>
<feature type="chain" id="PRO_5011540422" description="Lipoprotein" evidence="1">
    <location>
        <begin position="28"/>
        <end position="186"/>
    </location>
</feature>
<evidence type="ECO:0000256" key="1">
    <source>
        <dbReference type="SAM" id="SignalP"/>
    </source>
</evidence>
<dbReference type="RefSeq" id="WP_090593372.1">
    <property type="nucleotide sequence ID" value="NZ_FNCS01000002.1"/>
</dbReference>
<keyword evidence="3" id="KW-1185">Reference proteome</keyword>
<evidence type="ECO:0000313" key="2">
    <source>
        <dbReference type="EMBL" id="SDG40182.1"/>
    </source>
</evidence>
<keyword evidence="1" id="KW-0732">Signal</keyword>
<reference evidence="2 3" key="1">
    <citation type="submission" date="2016-10" db="EMBL/GenBank/DDBJ databases">
        <authorList>
            <person name="de Groot N.N."/>
        </authorList>
    </citation>
    <scope>NUCLEOTIDE SEQUENCE [LARGE SCALE GENOMIC DNA]</scope>
    <source>
        <strain evidence="2 3">CGMCC 1.10267</strain>
    </source>
</reference>
<accession>A0A1G7TY03</accession>